<dbReference type="Proteomes" id="UP001374579">
    <property type="component" value="Unassembled WGS sequence"/>
</dbReference>
<evidence type="ECO:0000313" key="2">
    <source>
        <dbReference type="Proteomes" id="UP001374579"/>
    </source>
</evidence>
<dbReference type="EMBL" id="JBAMIC010000002">
    <property type="protein sequence ID" value="KAK7112919.1"/>
    <property type="molecule type" value="Genomic_DNA"/>
</dbReference>
<proteinExistence type="predicted"/>
<organism evidence="1 2">
    <name type="scientific">Littorina saxatilis</name>
    <dbReference type="NCBI Taxonomy" id="31220"/>
    <lineage>
        <taxon>Eukaryota</taxon>
        <taxon>Metazoa</taxon>
        <taxon>Spiralia</taxon>
        <taxon>Lophotrochozoa</taxon>
        <taxon>Mollusca</taxon>
        <taxon>Gastropoda</taxon>
        <taxon>Caenogastropoda</taxon>
        <taxon>Littorinimorpha</taxon>
        <taxon>Littorinoidea</taxon>
        <taxon>Littorinidae</taxon>
        <taxon>Littorina</taxon>
    </lineage>
</organism>
<evidence type="ECO:0000313" key="1">
    <source>
        <dbReference type="EMBL" id="KAK7112919.1"/>
    </source>
</evidence>
<dbReference type="AlphaFoldDB" id="A0AAN9BWS7"/>
<accession>A0AAN9BWS7</accession>
<sequence length="175" mass="18928">MFKPNVYCFAGCEYGDRASWCSTISGNGCHYNGETCCESCKKYKTSIPNCEYGDRSSFCPIFIAEDRGRCVTYSHICCVTCANPQSATTAAPAPATGTSSDPTSCEYGDQVSWCSTISASNCYYNEERCCESCKKHKTSIPNCKFGDRNPTCATLVAANRAICFGNEEACCASCT</sequence>
<protein>
    <submittedName>
        <fullName evidence="1">Uncharacterized protein</fullName>
    </submittedName>
</protein>
<keyword evidence="2" id="KW-1185">Reference proteome</keyword>
<name>A0AAN9BWS7_9CAEN</name>
<comment type="caution">
    <text evidence="1">The sequence shown here is derived from an EMBL/GenBank/DDBJ whole genome shotgun (WGS) entry which is preliminary data.</text>
</comment>
<reference evidence="1 2" key="1">
    <citation type="submission" date="2024-02" db="EMBL/GenBank/DDBJ databases">
        <title>Chromosome-scale genome assembly of the rough periwinkle Littorina saxatilis.</title>
        <authorList>
            <person name="De Jode A."/>
            <person name="Faria R."/>
            <person name="Formenti G."/>
            <person name="Sims Y."/>
            <person name="Smith T.P."/>
            <person name="Tracey A."/>
            <person name="Wood J.M.D."/>
            <person name="Zagrodzka Z.B."/>
            <person name="Johannesson K."/>
            <person name="Butlin R.K."/>
            <person name="Leder E.H."/>
        </authorList>
    </citation>
    <scope>NUCLEOTIDE SEQUENCE [LARGE SCALE GENOMIC DNA]</scope>
    <source>
        <strain evidence="1">Snail1</strain>
        <tissue evidence="1">Muscle</tissue>
    </source>
</reference>
<gene>
    <name evidence="1" type="ORF">V1264_012293</name>
</gene>